<dbReference type="AlphaFoldDB" id="A0A9Q9FEI5"/>
<dbReference type="GO" id="GO:0043709">
    <property type="term" value="P:cell adhesion involved in single-species biofilm formation"/>
    <property type="evidence" value="ECO:0007669"/>
    <property type="project" value="TreeGrafter"/>
</dbReference>
<dbReference type="SUPFAM" id="SSF55073">
    <property type="entry name" value="Nucleotide cyclase"/>
    <property type="match status" value="1"/>
</dbReference>
<dbReference type="InterPro" id="IPR029787">
    <property type="entry name" value="Nucleotide_cyclase"/>
</dbReference>
<dbReference type="GO" id="GO:0052621">
    <property type="term" value="F:diguanylate cyclase activity"/>
    <property type="evidence" value="ECO:0007669"/>
    <property type="project" value="TreeGrafter"/>
</dbReference>
<dbReference type="InterPro" id="IPR043128">
    <property type="entry name" value="Rev_trsase/Diguanyl_cyclase"/>
</dbReference>
<gene>
    <name evidence="3" type="ORF">J0J70_12555</name>
</gene>
<dbReference type="Pfam" id="PF00990">
    <property type="entry name" value="GGDEF"/>
    <property type="match status" value="1"/>
</dbReference>
<dbReference type="Gene3D" id="3.30.70.270">
    <property type="match status" value="1"/>
</dbReference>
<evidence type="ECO:0000313" key="3">
    <source>
        <dbReference type="EMBL" id="UUF08383.1"/>
    </source>
</evidence>
<evidence type="ECO:0000256" key="1">
    <source>
        <dbReference type="PROSITE-ProRule" id="PRU00339"/>
    </source>
</evidence>
<accession>A0A9Q9FEI5</accession>
<feature type="repeat" description="TPR" evidence="1">
    <location>
        <begin position="232"/>
        <end position="265"/>
    </location>
</feature>
<keyword evidence="1" id="KW-0802">TPR repeat</keyword>
<protein>
    <submittedName>
        <fullName evidence="3">GGDEF domain-containing protein</fullName>
    </submittedName>
</protein>
<dbReference type="PANTHER" id="PTHR45138">
    <property type="entry name" value="REGULATORY COMPONENTS OF SENSORY TRANSDUCTION SYSTEM"/>
    <property type="match status" value="1"/>
</dbReference>
<dbReference type="Proteomes" id="UP001058072">
    <property type="component" value="Chromosome"/>
</dbReference>
<proteinExistence type="predicted"/>
<dbReference type="InterPro" id="IPR050469">
    <property type="entry name" value="Diguanylate_Cyclase"/>
</dbReference>
<dbReference type="InterPro" id="IPR011990">
    <property type="entry name" value="TPR-like_helical_dom_sf"/>
</dbReference>
<dbReference type="GO" id="GO:1902201">
    <property type="term" value="P:negative regulation of bacterial-type flagellum-dependent cell motility"/>
    <property type="evidence" value="ECO:0007669"/>
    <property type="project" value="TreeGrafter"/>
</dbReference>
<dbReference type="PROSITE" id="PS50887">
    <property type="entry name" value="GGDEF"/>
    <property type="match status" value="1"/>
</dbReference>
<dbReference type="EMBL" id="CP071250">
    <property type="protein sequence ID" value="UUF08383.1"/>
    <property type="molecule type" value="Genomic_DNA"/>
</dbReference>
<dbReference type="RefSeq" id="WP_212724118.1">
    <property type="nucleotide sequence ID" value="NZ_CP071250.1"/>
</dbReference>
<sequence>MKVKAILIGAIGIILLFGILLTPKLKTILKTTPSDEFIQLMYDGGGRELTQEQLKQYKDDINQELIKLKHRQSFGKIYLSLGKIASLEEAYEDSNNYLLNVISPGSHTNKMIDLKVYETLAVNYIAMGDIEKGYFYFNEANNVAYQLRDAELTASFYQLFSETLLNYTNHTSFPIYLLGEAVELTNDYYKKIQLRKQLASVYELNGFFDLALNEFIRALDMSVEKGYVDLEIKILGRLSLSYYSNQRYQESIEVINRYFELSPDDPDLIYVSLWLHNHYYLYGYESIQEELKSLEEATSNLSIEQKIQYLIFIDFNQAFFLHSDGRYEECEMYIRKLQELKTQTTVSDLTSLLIDKMKLDLEYDRGNQEIDYVKEYRQLLSDLQLTNDSVERKRLIIDNVLLHLLELGDYETVYQYTTDLQKPVNQEVRAISFIMAMIQNSDNSHYLSKNNITSMVLKLGGYLLTALAGMGVTYGAYRYNSYFKSLKQKAKESTIFDPLTKTLTKEALYETLELEIELGHNEIYYFLLIDVNDLSSYNESFGYLAGDKVLIEISNLLKIYFPNAYISRHYGQHFIVVIKKSNEEELLKLITSLINEISNNEKISAKRPITCCIGVSKGYLTNTLDIDEQIKLATKKLQISKQRGTGSCTM</sequence>
<dbReference type="CDD" id="cd01949">
    <property type="entry name" value="GGDEF"/>
    <property type="match status" value="1"/>
</dbReference>
<dbReference type="PANTHER" id="PTHR45138:SF9">
    <property type="entry name" value="DIGUANYLATE CYCLASE DGCM-RELATED"/>
    <property type="match status" value="1"/>
</dbReference>
<dbReference type="SMART" id="SM00267">
    <property type="entry name" value="GGDEF"/>
    <property type="match status" value="1"/>
</dbReference>
<dbReference type="NCBIfam" id="TIGR00254">
    <property type="entry name" value="GGDEF"/>
    <property type="match status" value="1"/>
</dbReference>
<dbReference type="Gene3D" id="1.25.40.10">
    <property type="entry name" value="Tetratricopeptide repeat domain"/>
    <property type="match status" value="1"/>
</dbReference>
<dbReference type="InterPro" id="IPR000160">
    <property type="entry name" value="GGDEF_dom"/>
</dbReference>
<organism evidence="3 4">
    <name type="scientific">Turicibacter bilis</name>
    <dbReference type="NCBI Taxonomy" id="2735723"/>
    <lineage>
        <taxon>Bacteria</taxon>
        <taxon>Bacillati</taxon>
        <taxon>Bacillota</taxon>
        <taxon>Erysipelotrichia</taxon>
        <taxon>Erysipelotrichales</taxon>
        <taxon>Turicibacteraceae</taxon>
        <taxon>Turicibacter</taxon>
    </lineage>
</organism>
<dbReference type="GO" id="GO:0005886">
    <property type="term" value="C:plasma membrane"/>
    <property type="evidence" value="ECO:0007669"/>
    <property type="project" value="TreeGrafter"/>
</dbReference>
<evidence type="ECO:0000259" key="2">
    <source>
        <dbReference type="PROSITE" id="PS50887"/>
    </source>
</evidence>
<feature type="domain" description="GGDEF" evidence="2">
    <location>
        <begin position="522"/>
        <end position="650"/>
    </location>
</feature>
<dbReference type="Pfam" id="PF13181">
    <property type="entry name" value="TPR_8"/>
    <property type="match status" value="1"/>
</dbReference>
<dbReference type="PROSITE" id="PS50005">
    <property type="entry name" value="TPR"/>
    <property type="match status" value="1"/>
</dbReference>
<dbReference type="SUPFAM" id="SSF48452">
    <property type="entry name" value="TPR-like"/>
    <property type="match status" value="1"/>
</dbReference>
<name>A0A9Q9FEI5_9FIRM</name>
<dbReference type="InterPro" id="IPR019734">
    <property type="entry name" value="TPR_rpt"/>
</dbReference>
<reference evidence="3" key="1">
    <citation type="submission" date="2021-03" db="EMBL/GenBank/DDBJ databases">
        <title>Comparative Genomics and Metabolomics in the genus Turicibacter.</title>
        <authorList>
            <person name="Maki J."/>
            <person name="Looft T."/>
        </authorList>
    </citation>
    <scope>NUCLEOTIDE SEQUENCE</scope>
    <source>
        <strain evidence="3">ISU324</strain>
    </source>
</reference>
<evidence type="ECO:0000313" key="4">
    <source>
        <dbReference type="Proteomes" id="UP001058072"/>
    </source>
</evidence>